<feature type="region of interest" description="Disordered" evidence="1">
    <location>
        <begin position="203"/>
        <end position="225"/>
    </location>
</feature>
<feature type="region of interest" description="Disordered" evidence="1">
    <location>
        <begin position="78"/>
        <end position="100"/>
    </location>
</feature>
<keyword evidence="4" id="KW-1185">Reference proteome</keyword>
<organism evidence="3 4">
    <name type="scientific">Seminavis robusta</name>
    <dbReference type="NCBI Taxonomy" id="568900"/>
    <lineage>
        <taxon>Eukaryota</taxon>
        <taxon>Sar</taxon>
        <taxon>Stramenopiles</taxon>
        <taxon>Ochrophyta</taxon>
        <taxon>Bacillariophyta</taxon>
        <taxon>Bacillariophyceae</taxon>
        <taxon>Bacillariophycidae</taxon>
        <taxon>Naviculales</taxon>
        <taxon>Naviculaceae</taxon>
        <taxon>Seminavis</taxon>
    </lineage>
</organism>
<reference evidence="3" key="1">
    <citation type="submission" date="2020-06" db="EMBL/GenBank/DDBJ databases">
        <authorList>
            <consortium name="Plant Systems Biology data submission"/>
        </authorList>
    </citation>
    <scope>NUCLEOTIDE SEQUENCE</scope>
    <source>
        <strain evidence="3">D6</strain>
    </source>
</reference>
<feature type="compositionally biased region" description="Basic and acidic residues" evidence="1">
    <location>
        <begin position="213"/>
        <end position="225"/>
    </location>
</feature>
<evidence type="ECO:0000256" key="1">
    <source>
        <dbReference type="SAM" id="MobiDB-lite"/>
    </source>
</evidence>
<accession>A0A9N8HMT9</accession>
<name>A0A9N8HMT9_9STRA</name>
<feature type="compositionally biased region" description="Basic residues" evidence="1">
    <location>
        <begin position="81"/>
        <end position="94"/>
    </location>
</feature>
<dbReference type="AlphaFoldDB" id="A0A9N8HMT9"/>
<evidence type="ECO:0000313" key="3">
    <source>
        <dbReference type="EMBL" id="CAB9516268.1"/>
    </source>
</evidence>
<dbReference type="InterPro" id="IPR036020">
    <property type="entry name" value="WW_dom_sf"/>
</dbReference>
<dbReference type="InterPro" id="IPR001202">
    <property type="entry name" value="WW_dom"/>
</dbReference>
<proteinExistence type="predicted"/>
<dbReference type="EMBL" id="CAICTM010000770">
    <property type="protein sequence ID" value="CAB9516268.1"/>
    <property type="molecule type" value="Genomic_DNA"/>
</dbReference>
<evidence type="ECO:0000313" key="4">
    <source>
        <dbReference type="Proteomes" id="UP001153069"/>
    </source>
</evidence>
<feature type="domain" description="WW" evidence="2">
    <location>
        <begin position="23"/>
        <end position="57"/>
    </location>
</feature>
<dbReference type="SUPFAM" id="SSF51045">
    <property type="entry name" value="WW domain"/>
    <property type="match status" value="1"/>
</dbReference>
<sequence length="294" mass="32874">MTFIHQQQSSTTARAMLCNHHKAPLPPGWQRLLSKSQQRFYYSHAGAQHSQWRFPTPAEAANPWWAKKRANSLLRNSARISSKRSKERGKRRSSKPNLGLQNRAAQLRECSNKNWAQFFVQNCGILPRDAVVYEGKLIENGMFPEEAVVENLPLLVTTAEMRLGDMLKLGKAFAQKQANGIVADSKLTGANKRLSTIPELCADSSTENMDNDGGSKTERENKTLSSESDFHDILASIENIRRKDIPEAVRDADRTLELLNAICSTNKLGKDIPETVVFLNDAVVHDGEGLFSEN</sequence>
<dbReference type="Gene3D" id="2.20.70.10">
    <property type="match status" value="1"/>
</dbReference>
<gene>
    <name evidence="3" type="ORF">SEMRO_771_G200130.1</name>
</gene>
<dbReference type="Proteomes" id="UP001153069">
    <property type="component" value="Unassembled WGS sequence"/>
</dbReference>
<comment type="caution">
    <text evidence="3">The sequence shown here is derived from an EMBL/GenBank/DDBJ whole genome shotgun (WGS) entry which is preliminary data.</text>
</comment>
<evidence type="ECO:0000259" key="2">
    <source>
        <dbReference type="PROSITE" id="PS50020"/>
    </source>
</evidence>
<protein>
    <recommendedName>
        <fullName evidence="2">WW domain-containing protein</fullName>
    </recommendedName>
</protein>
<dbReference type="PROSITE" id="PS50020">
    <property type="entry name" value="WW_DOMAIN_2"/>
    <property type="match status" value="1"/>
</dbReference>